<organism evidence="1 2">
    <name type="scientific">Musa balbisiana</name>
    <name type="common">Banana</name>
    <dbReference type="NCBI Taxonomy" id="52838"/>
    <lineage>
        <taxon>Eukaryota</taxon>
        <taxon>Viridiplantae</taxon>
        <taxon>Streptophyta</taxon>
        <taxon>Embryophyta</taxon>
        <taxon>Tracheophyta</taxon>
        <taxon>Spermatophyta</taxon>
        <taxon>Magnoliopsida</taxon>
        <taxon>Liliopsida</taxon>
        <taxon>Zingiberales</taxon>
        <taxon>Musaceae</taxon>
        <taxon>Musa</taxon>
    </lineage>
</organism>
<dbReference type="AlphaFoldDB" id="A0A4S8KGH2"/>
<comment type="caution">
    <text evidence="1">The sequence shown here is derived from an EMBL/GenBank/DDBJ whole genome shotgun (WGS) entry which is preliminary data.</text>
</comment>
<protein>
    <recommendedName>
        <fullName evidence="3">B box-type domain-containing protein</fullName>
    </recommendedName>
</protein>
<evidence type="ECO:0000313" key="1">
    <source>
        <dbReference type="EMBL" id="THU74436.1"/>
    </source>
</evidence>
<dbReference type="EMBL" id="PYDT01000001">
    <property type="protein sequence ID" value="THU74436.1"/>
    <property type="molecule type" value="Genomic_DNA"/>
</dbReference>
<evidence type="ECO:0008006" key="3">
    <source>
        <dbReference type="Google" id="ProtNLM"/>
    </source>
</evidence>
<name>A0A4S8KGH2_MUSBA</name>
<gene>
    <name evidence="1" type="ORF">C4D60_Mb04t33350</name>
</gene>
<sequence length="62" mass="7131">MLMQSGERATIYYEPNATFLCWACDTSIHNANFLVTRHVCQVTYATCHSLDVVYHIFGVDSW</sequence>
<evidence type="ECO:0000313" key="2">
    <source>
        <dbReference type="Proteomes" id="UP000317650"/>
    </source>
</evidence>
<accession>A0A4S8KGH2</accession>
<keyword evidence="2" id="KW-1185">Reference proteome</keyword>
<dbReference type="Proteomes" id="UP000317650">
    <property type="component" value="Chromosome 4"/>
</dbReference>
<proteinExistence type="predicted"/>
<reference evidence="1 2" key="1">
    <citation type="journal article" date="2019" name="Nat. Plants">
        <title>Genome sequencing of Musa balbisiana reveals subgenome evolution and function divergence in polyploid bananas.</title>
        <authorList>
            <person name="Yao X."/>
        </authorList>
    </citation>
    <scope>NUCLEOTIDE SEQUENCE [LARGE SCALE GENOMIC DNA]</scope>
    <source>
        <strain evidence="2">cv. DH-PKW</strain>
        <tissue evidence="1">Leaves</tissue>
    </source>
</reference>